<feature type="region of interest" description="Disordered" evidence="1">
    <location>
        <begin position="438"/>
        <end position="479"/>
    </location>
</feature>
<feature type="compositionally biased region" description="Acidic residues" evidence="1">
    <location>
        <begin position="244"/>
        <end position="258"/>
    </location>
</feature>
<dbReference type="GO" id="GO:2001069">
    <property type="term" value="F:glycogen binding"/>
    <property type="evidence" value="ECO:0007669"/>
    <property type="project" value="TreeGrafter"/>
</dbReference>
<dbReference type="InterPro" id="IPR038175">
    <property type="entry name" value="CBM21_dom_sf"/>
</dbReference>
<evidence type="ECO:0000313" key="4">
    <source>
        <dbReference type="Proteomes" id="UP001445076"/>
    </source>
</evidence>
<feature type="domain" description="CBM21" evidence="2">
    <location>
        <begin position="841"/>
        <end position="948"/>
    </location>
</feature>
<name>A0AAW0WN36_CHEQU</name>
<feature type="compositionally biased region" description="Polar residues" evidence="1">
    <location>
        <begin position="965"/>
        <end position="977"/>
    </location>
</feature>
<sequence length="1001" mass="109884">MPVLSFGQGNPGRVEDVGEKVESGAHVTYCVSGAGRAGPPLGPLPAAYNITSPPSSLNLACCDGFPDCCAFPDTAIYAVLGFSRCWWKYTVRLASPGDNATDAMEEGVATESRGGTGPEVTGVGWSLPCSLSSLLAMNCRARAEGLARRLQSRVRIGSGGTSAFEQTSLVTPGPEDHYASMECRHSSFDDTPMDYMDESKLRPIHVVTSEPTLHLCLPSPPSLGNDSEQDSDVYYDFDLASPDEVPEGEEDEVEEDGQQQEGEEHQSRRFEAGERPESGCVTSVTSPVMFDDKKDNESEEYHPWEKGDLFPPEESLLSSPDRDLRAVRRILSNSSLTDAVSSASESGTCEQTKTCVESEENKCEGCKTSVCNCRCECMCFKRHLETHESSTEARALVLSSFTQRETEGASEAVDSSTERSGLASSSVAKTGAQLCNGAQGTLPSVPHTPDSQTSTPTLTECAGDNAYTNSDGKSSEASRVNNWVTFDNEGQDKDIEGDKYTQECRGVEGQETGFVARVTLKYSTFGDGFAEVKDYDEAEAEPGRDNEIILKTSPETAAGPRAISGCTPPLSEPHLYTPSEGHHATMEAREEEEADLRLSGEVFCMDSDTEEIETLGEDEEGSEEEEENEEDIEEETILTGKFRNIRGYTERVRRLSDEKDDLPPAVTVICYDEEDMSQPQEVGKDEEEENIVEEQVCSVELASQLSELQVEDVGIQVSADESCDESENRSSEETDPERVEDFKMRIKRSSSLKCGKTPPGTPGRKKIVRFADMLGLDLTAVRTFLGGGVPHVPRSAFWDLQVENEAAATATPFSSLSMEPIIPRRVLTPLFQQPGSQINFLERVRNQRVVVENVEVGEDMSVRGLVRVLNLDFHKSVCVRYTFDQWRNFHEATATYVPGSYDGLTDRFSFLLWGSFLQDNGALVFCVRYQTLNQEFWDNNFDRNYTLQCYTTSGIHGELGPSGSPRPQNSSAVQQHYSGGGQSGFFGSPTTPNDPWVTTFF</sequence>
<feature type="compositionally biased region" description="Basic and acidic residues" evidence="1">
    <location>
        <begin position="726"/>
        <end position="739"/>
    </location>
</feature>
<dbReference type="GO" id="GO:0000164">
    <property type="term" value="C:protein phosphatase type 1 complex"/>
    <property type="evidence" value="ECO:0007669"/>
    <property type="project" value="TreeGrafter"/>
</dbReference>
<evidence type="ECO:0000259" key="2">
    <source>
        <dbReference type="PROSITE" id="PS51159"/>
    </source>
</evidence>
<dbReference type="Pfam" id="PF03370">
    <property type="entry name" value="CBM_21"/>
    <property type="match status" value="1"/>
</dbReference>
<feature type="compositionally biased region" description="Polar residues" evidence="1">
    <location>
        <begin position="466"/>
        <end position="479"/>
    </location>
</feature>
<feature type="region of interest" description="Disordered" evidence="1">
    <location>
        <begin position="958"/>
        <end position="1001"/>
    </location>
</feature>
<feature type="compositionally biased region" description="Polar residues" evidence="1">
    <location>
        <begin position="413"/>
        <end position="423"/>
    </location>
</feature>
<feature type="compositionally biased region" description="Polar residues" evidence="1">
    <location>
        <begin position="449"/>
        <end position="458"/>
    </location>
</feature>
<accession>A0AAW0WN36</accession>
<proteinExistence type="predicted"/>
<dbReference type="Gene3D" id="2.60.40.2440">
    <property type="entry name" value="Carbohydrate binding type-21 domain"/>
    <property type="match status" value="1"/>
</dbReference>
<dbReference type="EMBL" id="JARKIK010000071">
    <property type="protein sequence ID" value="KAK8728671.1"/>
    <property type="molecule type" value="Genomic_DNA"/>
</dbReference>
<reference evidence="3 4" key="1">
    <citation type="journal article" date="2024" name="BMC Genomics">
        <title>Genome assembly of redclaw crayfish (Cherax quadricarinatus) provides insights into its immune adaptation and hypoxia tolerance.</title>
        <authorList>
            <person name="Liu Z."/>
            <person name="Zheng J."/>
            <person name="Li H."/>
            <person name="Fang K."/>
            <person name="Wang S."/>
            <person name="He J."/>
            <person name="Zhou D."/>
            <person name="Weng S."/>
            <person name="Chi M."/>
            <person name="Gu Z."/>
            <person name="He J."/>
            <person name="Li F."/>
            <person name="Wang M."/>
        </authorList>
    </citation>
    <scope>NUCLEOTIDE SEQUENCE [LARGE SCALE GENOMIC DNA]</scope>
    <source>
        <strain evidence="3">ZL_2023a</strain>
    </source>
</reference>
<dbReference type="GO" id="GO:0005979">
    <property type="term" value="P:regulation of glycogen biosynthetic process"/>
    <property type="evidence" value="ECO:0007669"/>
    <property type="project" value="TreeGrafter"/>
</dbReference>
<dbReference type="AlphaFoldDB" id="A0AAW0WN36"/>
<keyword evidence="4" id="KW-1185">Reference proteome</keyword>
<feature type="compositionally biased region" description="Basic and acidic residues" evidence="1">
    <location>
        <begin position="262"/>
        <end position="277"/>
    </location>
</feature>
<dbReference type="PANTHER" id="PTHR12307">
    <property type="entry name" value="PROTEIN PHOSPHATASE 1 REGULATORY SUBUNIT"/>
    <property type="match status" value="1"/>
</dbReference>
<gene>
    <name evidence="3" type="ORF">OTU49_009086</name>
</gene>
<protein>
    <recommendedName>
        <fullName evidence="2">CBM21 domain-containing protein</fullName>
    </recommendedName>
</protein>
<dbReference type="PROSITE" id="PS51159">
    <property type="entry name" value="CBM21"/>
    <property type="match status" value="1"/>
</dbReference>
<evidence type="ECO:0000256" key="1">
    <source>
        <dbReference type="SAM" id="MobiDB-lite"/>
    </source>
</evidence>
<feature type="region of interest" description="Disordered" evidence="1">
    <location>
        <begin position="612"/>
        <end position="634"/>
    </location>
</feature>
<feature type="region of interest" description="Disordered" evidence="1">
    <location>
        <begin position="718"/>
        <end position="739"/>
    </location>
</feature>
<dbReference type="InterPro" id="IPR005036">
    <property type="entry name" value="CBM21_dom"/>
</dbReference>
<comment type="caution">
    <text evidence="3">The sequence shown here is derived from an EMBL/GenBank/DDBJ whole genome shotgun (WGS) entry which is preliminary data.</text>
</comment>
<dbReference type="Proteomes" id="UP001445076">
    <property type="component" value="Unassembled WGS sequence"/>
</dbReference>
<organism evidence="3 4">
    <name type="scientific">Cherax quadricarinatus</name>
    <name type="common">Australian red claw crayfish</name>
    <dbReference type="NCBI Taxonomy" id="27406"/>
    <lineage>
        <taxon>Eukaryota</taxon>
        <taxon>Metazoa</taxon>
        <taxon>Ecdysozoa</taxon>
        <taxon>Arthropoda</taxon>
        <taxon>Crustacea</taxon>
        <taxon>Multicrustacea</taxon>
        <taxon>Malacostraca</taxon>
        <taxon>Eumalacostraca</taxon>
        <taxon>Eucarida</taxon>
        <taxon>Decapoda</taxon>
        <taxon>Pleocyemata</taxon>
        <taxon>Astacidea</taxon>
        <taxon>Parastacoidea</taxon>
        <taxon>Parastacidae</taxon>
        <taxon>Cherax</taxon>
    </lineage>
</organism>
<dbReference type="PANTHER" id="PTHR12307:SF53">
    <property type="entry name" value="PROTEIN PHOSPHATASE 1 REGULATORY SUBUNIT"/>
    <property type="match status" value="1"/>
</dbReference>
<feature type="region of interest" description="Disordered" evidence="1">
    <location>
        <begin position="239"/>
        <end position="318"/>
    </location>
</feature>
<dbReference type="InterPro" id="IPR050782">
    <property type="entry name" value="PP1_regulatory_subunit_3"/>
</dbReference>
<dbReference type="GO" id="GO:0008157">
    <property type="term" value="F:protein phosphatase 1 binding"/>
    <property type="evidence" value="ECO:0007669"/>
    <property type="project" value="TreeGrafter"/>
</dbReference>
<evidence type="ECO:0000313" key="3">
    <source>
        <dbReference type="EMBL" id="KAK8728671.1"/>
    </source>
</evidence>
<feature type="region of interest" description="Disordered" evidence="1">
    <location>
        <begin position="403"/>
        <end position="423"/>
    </location>
</feature>
<feature type="compositionally biased region" description="Basic and acidic residues" evidence="1">
    <location>
        <begin position="290"/>
        <end position="308"/>
    </location>
</feature>